<dbReference type="CDD" id="cd17917">
    <property type="entry name" value="DEXHc_RHA-like"/>
    <property type="match status" value="1"/>
</dbReference>
<gene>
    <name evidence="8" type="primary">LOC113788635</name>
</gene>
<dbReference type="InterPro" id="IPR011545">
    <property type="entry name" value="DEAD/DEAH_box_helicase_dom"/>
</dbReference>
<name>A0A6P6XKH7_DERPT</name>
<dbReference type="Proteomes" id="UP000515146">
    <property type="component" value="Unplaced"/>
</dbReference>
<evidence type="ECO:0000256" key="3">
    <source>
        <dbReference type="ARBA" id="ARBA00022806"/>
    </source>
</evidence>
<keyword evidence="7" id="KW-1185">Reference proteome</keyword>
<dbReference type="OrthoDB" id="5600252at2759"/>
<keyword evidence="3 8" id="KW-0347">Helicase</keyword>
<keyword evidence="1" id="KW-0547">Nucleotide-binding</keyword>
<dbReference type="KEGG" id="dpte:113788635"/>
<evidence type="ECO:0000259" key="6">
    <source>
        <dbReference type="PROSITE" id="PS51194"/>
    </source>
</evidence>
<dbReference type="Pfam" id="PF00271">
    <property type="entry name" value="Helicase_C"/>
    <property type="match status" value="1"/>
</dbReference>
<keyword evidence="2" id="KW-0378">Hydrolase</keyword>
<proteinExistence type="predicted"/>
<dbReference type="SMART" id="SM00487">
    <property type="entry name" value="DEXDc"/>
    <property type="match status" value="1"/>
</dbReference>
<keyword evidence="4" id="KW-0067">ATP-binding</keyword>
<dbReference type="Pfam" id="PF00270">
    <property type="entry name" value="DEAD"/>
    <property type="match status" value="1"/>
</dbReference>
<evidence type="ECO:0000313" key="7">
    <source>
        <dbReference type="Proteomes" id="UP000515146"/>
    </source>
</evidence>
<organism evidence="7 8">
    <name type="scientific">Dermatophagoides pteronyssinus</name>
    <name type="common">European house dust mite</name>
    <dbReference type="NCBI Taxonomy" id="6956"/>
    <lineage>
        <taxon>Eukaryota</taxon>
        <taxon>Metazoa</taxon>
        <taxon>Ecdysozoa</taxon>
        <taxon>Arthropoda</taxon>
        <taxon>Chelicerata</taxon>
        <taxon>Arachnida</taxon>
        <taxon>Acari</taxon>
        <taxon>Acariformes</taxon>
        <taxon>Sarcoptiformes</taxon>
        <taxon>Astigmata</taxon>
        <taxon>Psoroptidia</taxon>
        <taxon>Analgoidea</taxon>
        <taxon>Pyroglyphidae</taxon>
        <taxon>Dermatophagoidinae</taxon>
        <taxon>Dermatophagoides</taxon>
    </lineage>
</organism>
<dbReference type="CDD" id="cd18791">
    <property type="entry name" value="SF2_C_RHA"/>
    <property type="match status" value="1"/>
</dbReference>
<feature type="domain" description="Helicase C-terminal" evidence="6">
    <location>
        <begin position="204"/>
        <end position="377"/>
    </location>
</feature>
<dbReference type="InterPro" id="IPR014001">
    <property type="entry name" value="Helicase_ATP-bd"/>
</dbReference>
<dbReference type="GO" id="GO:0005524">
    <property type="term" value="F:ATP binding"/>
    <property type="evidence" value="ECO:0007669"/>
    <property type="project" value="UniProtKB-KW"/>
</dbReference>
<evidence type="ECO:0000256" key="1">
    <source>
        <dbReference type="ARBA" id="ARBA00022741"/>
    </source>
</evidence>
<dbReference type="PANTHER" id="PTHR18934">
    <property type="entry name" value="ATP-DEPENDENT RNA HELICASE"/>
    <property type="match status" value="1"/>
</dbReference>
<dbReference type="OMA" id="TEYNDIG"/>
<evidence type="ECO:0000256" key="2">
    <source>
        <dbReference type="ARBA" id="ARBA00022801"/>
    </source>
</evidence>
<dbReference type="SUPFAM" id="SSF52540">
    <property type="entry name" value="P-loop containing nucleoside triphosphate hydrolases"/>
    <property type="match status" value="1"/>
</dbReference>
<accession>A0A6P6XKH7</accession>
<dbReference type="InterPro" id="IPR027417">
    <property type="entry name" value="P-loop_NTPase"/>
</dbReference>
<dbReference type="SMART" id="SM00490">
    <property type="entry name" value="HELICc"/>
    <property type="match status" value="1"/>
</dbReference>
<evidence type="ECO:0000313" key="8">
    <source>
        <dbReference type="RefSeq" id="XP_027193902.1"/>
    </source>
</evidence>
<feature type="domain" description="Helicase ATP-binding" evidence="5">
    <location>
        <begin position="15"/>
        <end position="182"/>
    </location>
</feature>
<evidence type="ECO:0000259" key="5">
    <source>
        <dbReference type="PROSITE" id="PS51192"/>
    </source>
</evidence>
<dbReference type="AlphaFoldDB" id="A0A6P6XKH7"/>
<dbReference type="PROSITE" id="PS51192">
    <property type="entry name" value="HELICASE_ATP_BIND_1"/>
    <property type="match status" value="1"/>
</dbReference>
<dbReference type="InterPro" id="IPR001650">
    <property type="entry name" value="Helicase_C-like"/>
</dbReference>
<dbReference type="PROSITE" id="PS00690">
    <property type="entry name" value="DEAH_ATP_HELICASE"/>
    <property type="match status" value="1"/>
</dbReference>
<dbReference type="PANTHER" id="PTHR18934:SF91">
    <property type="entry name" value="PRE-MRNA-SPLICING FACTOR ATP-DEPENDENT RNA HELICASE PRP16"/>
    <property type="match status" value="1"/>
</dbReference>
<evidence type="ECO:0000256" key="4">
    <source>
        <dbReference type="ARBA" id="ARBA00022840"/>
    </source>
</evidence>
<dbReference type="GO" id="GO:0016787">
    <property type="term" value="F:hydrolase activity"/>
    <property type="evidence" value="ECO:0007669"/>
    <property type="project" value="UniProtKB-KW"/>
</dbReference>
<dbReference type="Gene3D" id="3.40.50.300">
    <property type="entry name" value="P-loop containing nucleotide triphosphate hydrolases"/>
    <property type="match status" value="2"/>
</dbReference>
<dbReference type="GO" id="GO:0003723">
    <property type="term" value="F:RNA binding"/>
    <property type="evidence" value="ECO:0007669"/>
    <property type="project" value="TreeGrafter"/>
</dbReference>
<dbReference type="InParanoid" id="A0A6P6XKH7"/>
<dbReference type="InterPro" id="IPR002464">
    <property type="entry name" value="DNA/RNA_helicase_DEAH_CS"/>
</dbReference>
<protein>
    <submittedName>
        <fullName evidence="8">Probable pre-mRNA-splicing factor ATP-dependent RNA helicase prp43</fullName>
    </submittedName>
</protein>
<sequence>MESSLPVVAHFNSVVETVLRNQVTIVVGETGSGKSTQLPYLLYKKLKEVKNEDAKIAVTQPRRIAAISLASYVKSILAEKNEQNLVDYAVRFDNKSTKFTRIKYMTDGLLLREIILDTKLSNYSVIIIDEVHERSVTIDLLVAIYKLNFFKKSNLKLVIMSATMEAQLFSKFFDYAVVINIPGRIYNVKVNYLNTVSEEYISNGLNIIVDICLSDDSGDVLFFLPGKEEILVACALLKKMYNDKIKGLIILPLYSNLSKSEQELVFVETPPNSRKVVLSTNIAETSVTIPNIVFVVDSGVERKNVYCPMIQGTSLITVQIAKSSANQRKGRAGRVKDGVCYRLYSQEFYEHNMEEFPTPEICRVETDEIVLILKKLGVSALPS</sequence>
<dbReference type="GO" id="GO:0004386">
    <property type="term" value="F:helicase activity"/>
    <property type="evidence" value="ECO:0007669"/>
    <property type="project" value="UniProtKB-KW"/>
</dbReference>
<reference evidence="8" key="1">
    <citation type="submission" date="2025-08" db="UniProtKB">
        <authorList>
            <consortium name="RefSeq"/>
        </authorList>
    </citation>
    <scope>IDENTIFICATION</scope>
    <source>
        <strain evidence="8">Airmid</strain>
    </source>
</reference>
<dbReference type="RefSeq" id="XP_027193902.1">
    <property type="nucleotide sequence ID" value="XM_027338101.1"/>
</dbReference>
<dbReference type="PROSITE" id="PS51194">
    <property type="entry name" value="HELICASE_CTER"/>
    <property type="match status" value="1"/>
</dbReference>